<dbReference type="AlphaFoldDB" id="F5YCR2"/>
<dbReference type="InParanoid" id="F5YCR2"/>
<evidence type="ECO:0000313" key="2">
    <source>
        <dbReference type="EMBL" id="AEF80523.1"/>
    </source>
</evidence>
<organism evidence="2 3">
    <name type="scientific">Leadbettera azotonutricia (strain ATCC BAA-888 / DSM 13862 / ZAS-9)</name>
    <name type="common">Treponema azotonutricium</name>
    <dbReference type="NCBI Taxonomy" id="545695"/>
    <lineage>
        <taxon>Bacteria</taxon>
        <taxon>Pseudomonadati</taxon>
        <taxon>Spirochaetota</taxon>
        <taxon>Spirochaetia</taxon>
        <taxon>Spirochaetales</taxon>
        <taxon>Breznakiellaceae</taxon>
        <taxon>Leadbettera</taxon>
    </lineage>
</organism>
<reference evidence="3" key="1">
    <citation type="submission" date="2009-12" db="EMBL/GenBank/DDBJ databases">
        <title>Complete sequence of Treponema azotonutricium strain ZAS-9.</title>
        <authorList>
            <person name="Tetu S.G."/>
            <person name="Matson E."/>
            <person name="Ren Q."/>
            <person name="Seshadri R."/>
            <person name="Elbourne L."/>
            <person name="Hassan K.A."/>
            <person name="Durkin A."/>
            <person name="Radune D."/>
            <person name="Mohamoud Y."/>
            <person name="Shay R."/>
            <person name="Jin S."/>
            <person name="Zhang X."/>
            <person name="Lucey K."/>
            <person name="Ballor N.R."/>
            <person name="Ottesen E."/>
            <person name="Rosenthal R."/>
            <person name="Allen A."/>
            <person name="Leadbetter J.R."/>
            <person name="Paulsen I.T."/>
        </authorList>
    </citation>
    <scope>NUCLEOTIDE SEQUENCE [LARGE SCALE GENOMIC DNA]</scope>
    <source>
        <strain evidence="3">ATCC BAA-888 / DSM 13862 / ZAS-9</strain>
    </source>
</reference>
<feature type="signal peptide" evidence="1">
    <location>
        <begin position="1"/>
        <end position="19"/>
    </location>
</feature>
<protein>
    <submittedName>
        <fullName evidence="2">Uncharacterized protein</fullName>
    </submittedName>
</protein>
<evidence type="ECO:0000313" key="3">
    <source>
        <dbReference type="Proteomes" id="UP000009222"/>
    </source>
</evidence>
<gene>
    <name evidence="2" type="ordered locus">TREAZ_1691</name>
</gene>
<keyword evidence="3" id="KW-1185">Reference proteome</keyword>
<evidence type="ECO:0000256" key="1">
    <source>
        <dbReference type="SAM" id="SignalP"/>
    </source>
</evidence>
<reference evidence="2 3" key="2">
    <citation type="journal article" date="2011" name="ISME J.">
        <title>RNA-seq reveals cooperative metabolic interactions between two termite-gut spirochete species in co-culture.</title>
        <authorList>
            <person name="Rosenthal A.Z."/>
            <person name="Matson E.G."/>
            <person name="Eldar A."/>
            <person name="Leadbetter J.R."/>
        </authorList>
    </citation>
    <scope>NUCLEOTIDE SEQUENCE [LARGE SCALE GENOMIC DNA]</scope>
    <source>
        <strain evidence="3">ATCC BAA-888 / DSM 13862 / ZAS-9</strain>
    </source>
</reference>
<dbReference type="STRING" id="545695.TREAZ_1691"/>
<keyword evidence="1" id="KW-0732">Signal</keyword>
<dbReference type="HOGENOM" id="CLU_1165254_0_0_12"/>
<dbReference type="eggNOG" id="ENOG50341KP">
    <property type="taxonomic scope" value="Bacteria"/>
</dbReference>
<sequence length="216" mass="24412">MKRLVLSLLVMGMAVSLFAQVQLPEYHFASGSWGFQGPRLYQNDAKARLAKVNLRIPQSGPMIYEFNARYEDGVQDGHGGFGIHIFGDSAYNGASWGAGKSYLLWLNYDEKPLTRDIPAGFSAQVYRSTTNSRMELVQSVSLNQYLPLLTWDNLSYSIPFRIWVNGDTGEVRVYDPSDPNLANYYYFYIDRKDLPLRGNWAALRTNGIKLSFGLGL</sequence>
<dbReference type="Proteomes" id="UP000009222">
    <property type="component" value="Chromosome"/>
</dbReference>
<dbReference type="RefSeq" id="WP_015710333.1">
    <property type="nucleotide sequence ID" value="NC_015577.1"/>
</dbReference>
<dbReference type="EMBL" id="CP001841">
    <property type="protein sequence ID" value="AEF80523.1"/>
    <property type="molecule type" value="Genomic_DNA"/>
</dbReference>
<proteinExistence type="predicted"/>
<dbReference type="KEGG" id="taz:TREAZ_1691"/>
<accession>F5YCR2</accession>
<feature type="chain" id="PRO_5003329834" evidence="1">
    <location>
        <begin position="20"/>
        <end position="216"/>
    </location>
</feature>
<name>F5YCR2_LEAAZ</name>
<dbReference type="OrthoDB" id="359943at2"/>